<reference evidence="2" key="1">
    <citation type="submission" date="2022-11" db="EMBL/GenBank/DDBJ databases">
        <title>Draft genome sequence of Hoeflea poritis E7-10 and Hoeflea prorocentri PM5-8, separated from scleractinian coral Porites lutea and marine dinoflagellate.</title>
        <authorList>
            <person name="Zhang G."/>
            <person name="Wei Q."/>
            <person name="Cai L."/>
        </authorList>
    </citation>
    <scope>NUCLEOTIDE SEQUENCE</scope>
    <source>
        <strain evidence="2">PM5-8</strain>
    </source>
</reference>
<keyword evidence="1" id="KW-0812">Transmembrane</keyword>
<evidence type="ECO:0000313" key="2">
    <source>
        <dbReference type="EMBL" id="MDA5399049.1"/>
    </source>
</evidence>
<accession>A0A9X3UIF3</accession>
<feature type="transmembrane region" description="Helical" evidence="1">
    <location>
        <begin position="21"/>
        <end position="45"/>
    </location>
</feature>
<name>A0A9X3UIF3_9HYPH</name>
<organism evidence="2 3">
    <name type="scientific">Hoeflea prorocentri</name>
    <dbReference type="NCBI Taxonomy" id="1922333"/>
    <lineage>
        <taxon>Bacteria</taxon>
        <taxon>Pseudomonadati</taxon>
        <taxon>Pseudomonadota</taxon>
        <taxon>Alphaproteobacteria</taxon>
        <taxon>Hyphomicrobiales</taxon>
        <taxon>Rhizobiaceae</taxon>
        <taxon>Hoeflea</taxon>
    </lineage>
</organism>
<feature type="transmembrane region" description="Helical" evidence="1">
    <location>
        <begin position="86"/>
        <end position="106"/>
    </location>
</feature>
<gene>
    <name evidence="2" type="ORF">OQ273_10740</name>
</gene>
<feature type="transmembrane region" description="Helical" evidence="1">
    <location>
        <begin position="57"/>
        <end position="79"/>
    </location>
</feature>
<sequence length="141" mass="15786">MSEFTEPGAPRPSTAQTAFNVFHRIVAIFCLIAGLRYWALLIGIADEGAWRFDLLPVHWKIAAASLAVLWPVAGIGLWMVVSWGPVVWLVAAIVEIIMHGVFPELYGSNWMLLFAHFMIAVVYGVFRVLLYIAKRAEEQAE</sequence>
<dbReference type="Proteomes" id="UP001151234">
    <property type="component" value="Unassembled WGS sequence"/>
</dbReference>
<dbReference type="AlphaFoldDB" id="A0A9X3UIF3"/>
<dbReference type="EMBL" id="JAPJZI010000001">
    <property type="protein sequence ID" value="MDA5399049.1"/>
    <property type="molecule type" value="Genomic_DNA"/>
</dbReference>
<keyword evidence="1" id="KW-0472">Membrane</keyword>
<keyword evidence="3" id="KW-1185">Reference proteome</keyword>
<keyword evidence="1" id="KW-1133">Transmembrane helix</keyword>
<dbReference type="InterPro" id="IPR046161">
    <property type="entry name" value="DUF6163"/>
</dbReference>
<protein>
    <submittedName>
        <fullName evidence="2">DUF6163 family protein</fullName>
    </submittedName>
</protein>
<comment type="caution">
    <text evidence="2">The sequence shown here is derived from an EMBL/GenBank/DDBJ whole genome shotgun (WGS) entry which is preliminary data.</text>
</comment>
<proteinExistence type="predicted"/>
<dbReference type="RefSeq" id="WP_267990499.1">
    <property type="nucleotide sequence ID" value="NZ_JAPJZI010000001.1"/>
</dbReference>
<feature type="transmembrane region" description="Helical" evidence="1">
    <location>
        <begin position="112"/>
        <end position="133"/>
    </location>
</feature>
<evidence type="ECO:0000313" key="3">
    <source>
        <dbReference type="Proteomes" id="UP001151234"/>
    </source>
</evidence>
<evidence type="ECO:0000256" key="1">
    <source>
        <dbReference type="SAM" id="Phobius"/>
    </source>
</evidence>
<dbReference type="Pfam" id="PF19660">
    <property type="entry name" value="DUF6163"/>
    <property type="match status" value="1"/>
</dbReference>